<dbReference type="Pfam" id="PF02899">
    <property type="entry name" value="Phage_int_SAM_1"/>
    <property type="match status" value="1"/>
</dbReference>
<dbReference type="InterPro" id="IPR004107">
    <property type="entry name" value="Integrase_SAM-like_N"/>
</dbReference>
<dbReference type="InterPro" id="IPR050090">
    <property type="entry name" value="Tyrosine_recombinase_XerCD"/>
</dbReference>
<feature type="domain" description="Core-binding (CB)" evidence="5">
    <location>
        <begin position="116"/>
        <end position="201"/>
    </location>
</feature>
<evidence type="ECO:0000256" key="2">
    <source>
        <dbReference type="ARBA" id="ARBA00023125"/>
    </source>
</evidence>
<accession>E6QUZ3</accession>
<evidence type="ECO:0000313" key="6">
    <source>
        <dbReference type="EMBL" id="CBI11066.1"/>
    </source>
</evidence>
<dbReference type="InterPro" id="IPR011010">
    <property type="entry name" value="DNA_brk_join_enz"/>
</dbReference>
<dbReference type="GO" id="GO:0015074">
    <property type="term" value="P:DNA integration"/>
    <property type="evidence" value="ECO:0007669"/>
    <property type="project" value="UniProtKB-KW"/>
</dbReference>
<dbReference type="GO" id="GO:0003677">
    <property type="term" value="F:DNA binding"/>
    <property type="evidence" value="ECO:0007669"/>
    <property type="project" value="UniProtKB-KW"/>
</dbReference>
<evidence type="ECO:0000256" key="3">
    <source>
        <dbReference type="ARBA" id="ARBA00023172"/>
    </source>
</evidence>
<dbReference type="InterPro" id="IPR010998">
    <property type="entry name" value="Integrase_recombinase_N"/>
</dbReference>
<dbReference type="InterPro" id="IPR013762">
    <property type="entry name" value="Integrase-like_cat_sf"/>
</dbReference>
<protein>
    <submittedName>
        <fullName evidence="6">Putative integrase (Modular protein)</fullName>
    </submittedName>
</protein>
<dbReference type="Gene3D" id="1.10.443.10">
    <property type="entry name" value="Intergrase catalytic core"/>
    <property type="match status" value="1"/>
</dbReference>
<dbReference type="PANTHER" id="PTHR30349:SF90">
    <property type="entry name" value="TYROSINE RECOMBINASE XERD"/>
    <property type="match status" value="1"/>
</dbReference>
<gene>
    <name evidence="6" type="ORF">CARN7_1876</name>
</gene>
<keyword evidence="2" id="KW-0238">DNA-binding</keyword>
<name>E6QUZ3_9ZZZZ</name>
<sequence length="413" mass="46666">MLEILFTRPHVLALHRSSPCVESRERFLLHCSDLGYPRASLRKIAWVLLVMSQSLDLCRPDRITHGEIEYAVDHRIRLVKTAHIVDSKSSRNLFIHTTTDWLRFLDCLEDRHPKKEAFTPYVESFIDYMRDQRGISPVTITNYREEVVDFLASVWRPGISLIAISIQDVDGYLAHQGNHGWSRASLHTLASALRVFFRYAEGQGWTNGVAAGIEAPRMFAQEGLPLGPTWEEVQKIIACFSDDTAASIRDRAIVLLLALYGLRRGEVAGLCLTDVDWVGEMLHISRPKQRCFQQYPLIPVVGDAILRYLKEVRPRCTHRELFLSLTAPIRPIRPNSISPIVRSRLATLGIEVPTHGAHCLRHACARHLLTAGFSLKEVGDHLGHRSVAATRIYAKVDLVGLRQVAELDLEGLL</sequence>
<dbReference type="Pfam" id="PF00589">
    <property type="entry name" value="Phage_integrase"/>
    <property type="match status" value="1"/>
</dbReference>
<dbReference type="Gene3D" id="1.10.150.130">
    <property type="match status" value="1"/>
</dbReference>
<dbReference type="PROSITE" id="PS51900">
    <property type="entry name" value="CB"/>
    <property type="match status" value="1"/>
</dbReference>
<evidence type="ECO:0000256" key="1">
    <source>
        <dbReference type="ARBA" id="ARBA00022908"/>
    </source>
</evidence>
<keyword evidence="3" id="KW-0233">DNA recombination</keyword>
<dbReference type="InterPro" id="IPR044068">
    <property type="entry name" value="CB"/>
</dbReference>
<keyword evidence="1" id="KW-0229">DNA integration</keyword>
<evidence type="ECO:0000259" key="4">
    <source>
        <dbReference type="PROSITE" id="PS51898"/>
    </source>
</evidence>
<comment type="caution">
    <text evidence="6">The sequence shown here is derived from an EMBL/GenBank/DDBJ whole genome shotgun (WGS) entry which is preliminary data.</text>
</comment>
<organism evidence="6">
    <name type="scientific">mine drainage metagenome</name>
    <dbReference type="NCBI Taxonomy" id="410659"/>
    <lineage>
        <taxon>unclassified sequences</taxon>
        <taxon>metagenomes</taxon>
        <taxon>ecological metagenomes</taxon>
    </lineage>
</organism>
<dbReference type="InterPro" id="IPR002104">
    <property type="entry name" value="Integrase_catalytic"/>
</dbReference>
<feature type="domain" description="Tyr recombinase" evidence="4">
    <location>
        <begin position="223"/>
        <end position="406"/>
    </location>
</feature>
<evidence type="ECO:0000259" key="5">
    <source>
        <dbReference type="PROSITE" id="PS51900"/>
    </source>
</evidence>
<proteinExistence type="predicted"/>
<dbReference type="AlphaFoldDB" id="E6QUZ3"/>
<dbReference type="PANTHER" id="PTHR30349">
    <property type="entry name" value="PHAGE INTEGRASE-RELATED"/>
    <property type="match status" value="1"/>
</dbReference>
<dbReference type="PROSITE" id="PS51898">
    <property type="entry name" value="TYR_RECOMBINASE"/>
    <property type="match status" value="1"/>
</dbReference>
<reference evidence="6" key="1">
    <citation type="submission" date="2009-10" db="EMBL/GenBank/DDBJ databases">
        <title>Diversity of trophic interactions inside an arsenic-rich microbial ecosystem.</title>
        <authorList>
            <person name="Bertin P.N."/>
            <person name="Heinrich-Salmeron A."/>
            <person name="Pelletier E."/>
            <person name="Goulhen-Chollet F."/>
            <person name="Arsene-Ploetze F."/>
            <person name="Gallien S."/>
            <person name="Calteau A."/>
            <person name="Vallenet D."/>
            <person name="Casiot C."/>
            <person name="Chane-Woon-Ming B."/>
            <person name="Giloteaux L."/>
            <person name="Barakat M."/>
            <person name="Bonnefoy V."/>
            <person name="Bruneel O."/>
            <person name="Chandler M."/>
            <person name="Cleiss J."/>
            <person name="Duran R."/>
            <person name="Elbaz-Poulichet F."/>
            <person name="Fonknechten N."/>
            <person name="Lauga B."/>
            <person name="Mornico D."/>
            <person name="Ortet P."/>
            <person name="Schaeffer C."/>
            <person name="Siguier P."/>
            <person name="Alexander Thil Smith A."/>
            <person name="Van Dorsselaer A."/>
            <person name="Weissenbach J."/>
            <person name="Medigue C."/>
            <person name="Le Paslier D."/>
        </authorList>
    </citation>
    <scope>NUCLEOTIDE SEQUENCE</scope>
</reference>
<dbReference type="SUPFAM" id="SSF56349">
    <property type="entry name" value="DNA breaking-rejoining enzymes"/>
    <property type="match status" value="1"/>
</dbReference>
<dbReference type="GO" id="GO:0006310">
    <property type="term" value="P:DNA recombination"/>
    <property type="evidence" value="ECO:0007669"/>
    <property type="project" value="UniProtKB-KW"/>
</dbReference>
<dbReference type="EMBL" id="CABR01000121">
    <property type="protein sequence ID" value="CBI11066.1"/>
    <property type="molecule type" value="Genomic_DNA"/>
</dbReference>